<keyword evidence="7 8" id="KW-0413">Isomerase</keyword>
<dbReference type="NCBIfam" id="TIGR01221">
    <property type="entry name" value="rmlC"/>
    <property type="match status" value="1"/>
</dbReference>
<evidence type="ECO:0000256" key="1">
    <source>
        <dbReference type="ARBA" id="ARBA00001298"/>
    </source>
</evidence>
<comment type="pathway">
    <text evidence="7">Carbohydrate biosynthesis; dTDP-L-rhamnose biosynthesis.</text>
</comment>
<comment type="similarity">
    <text evidence="7">Belongs to the dTDP-4-dehydrorhamnose 3,5-epimerase family.</text>
</comment>
<dbReference type="GO" id="GO:0019305">
    <property type="term" value="P:dTDP-rhamnose biosynthetic process"/>
    <property type="evidence" value="ECO:0007669"/>
    <property type="project" value="UniProtKB-UniRule"/>
</dbReference>
<dbReference type="Pfam" id="PF00908">
    <property type="entry name" value="dTDP_sugar_isom"/>
    <property type="match status" value="1"/>
</dbReference>
<dbReference type="PANTHER" id="PTHR21047:SF2">
    <property type="entry name" value="THYMIDINE DIPHOSPHO-4-KETO-RHAMNOSE 3,5-EPIMERASE"/>
    <property type="match status" value="1"/>
</dbReference>
<feature type="site" description="Participates in a stacking interaction with the thymidine ring of dTDP-4-oxo-6-deoxyglucose" evidence="6">
    <location>
        <position position="137"/>
    </location>
</feature>
<reference evidence="8 9" key="1">
    <citation type="journal article" date="2011" name="J. Bacteriol.">
        <title>Complete genome sequence of Yersinia enterocolitica subsp. palearctica serogroup O:3.</title>
        <authorList>
            <person name="Batzilla J."/>
            <person name="Hoper D."/>
            <person name="Antonenka U."/>
            <person name="Heesemann J."/>
            <person name="Rakin A."/>
        </authorList>
    </citation>
    <scope>NUCLEOTIDE SEQUENCE [LARGE SCALE GENOMIC DNA]</scope>
    <source>
        <strain evidence="9">DSM 13030 / CIP 106945 / Y11</strain>
    </source>
</reference>
<dbReference type="UniPathway" id="UPA00124"/>
<dbReference type="InterPro" id="IPR014710">
    <property type="entry name" value="RmlC-like_jellyroll"/>
</dbReference>
<evidence type="ECO:0000256" key="6">
    <source>
        <dbReference type="PIRSR" id="PIRSR600888-3"/>
    </source>
</evidence>
<accession>A0A0H3NYQ1</accession>
<dbReference type="Gene3D" id="2.60.120.10">
    <property type="entry name" value="Jelly Rolls"/>
    <property type="match status" value="1"/>
</dbReference>
<evidence type="ECO:0000256" key="3">
    <source>
        <dbReference type="ARBA" id="ARBA00012098"/>
    </source>
</evidence>
<dbReference type="SUPFAM" id="SSF51182">
    <property type="entry name" value="RmlC-like cupins"/>
    <property type="match status" value="1"/>
</dbReference>
<feature type="active site" description="Proton acceptor" evidence="5">
    <location>
        <position position="62"/>
    </location>
</feature>
<dbReference type="Proteomes" id="UP000008084">
    <property type="component" value="Chromosome"/>
</dbReference>
<organism evidence="8 9">
    <name type="scientific">Yersinia enterocolitica subsp. palearctica serotype O:3 (strain DSM 13030 / CIP 106945 / Y11)</name>
    <dbReference type="NCBI Taxonomy" id="930944"/>
    <lineage>
        <taxon>Bacteria</taxon>
        <taxon>Pseudomonadati</taxon>
        <taxon>Pseudomonadota</taxon>
        <taxon>Gammaproteobacteria</taxon>
        <taxon>Enterobacterales</taxon>
        <taxon>Yersiniaceae</taxon>
        <taxon>Yersinia</taxon>
    </lineage>
</organism>
<protein>
    <recommendedName>
        <fullName evidence="4 7">dTDP-4-dehydrorhamnose 3,5-epimerase</fullName>
        <ecNumber evidence="3 7">5.1.3.13</ecNumber>
    </recommendedName>
    <alternativeName>
        <fullName evidence="7">Thymidine diphospho-4-keto-rhamnose 3,5-epimerase</fullName>
    </alternativeName>
</protein>
<evidence type="ECO:0000313" key="8">
    <source>
        <dbReference type="EMBL" id="CBY26508.1"/>
    </source>
</evidence>
<dbReference type="EC" id="5.1.3.13" evidence="3 7"/>
<name>A0A0H3NYQ1_YERE1</name>
<dbReference type="EMBL" id="FR729477">
    <property type="protein sequence ID" value="CBY26508.1"/>
    <property type="molecule type" value="Genomic_DNA"/>
</dbReference>
<comment type="subunit">
    <text evidence="7">Homodimer.</text>
</comment>
<proteinExistence type="inferred from homology"/>
<comment type="function">
    <text evidence="2 7">Catalyzes the epimerization of the C3' and C5'positions of dTDP-6-deoxy-D-xylo-4-hexulose, forming dTDP-6-deoxy-L-lyxo-4-hexulose.</text>
</comment>
<dbReference type="GO" id="GO:0000271">
    <property type="term" value="P:polysaccharide biosynthetic process"/>
    <property type="evidence" value="ECO:0007669"/>
    <property type="project" value="TreeGrafter"/>
</dbReference>
<dbReference type="CDD" id="cd00438">
    <property type="entry name" value="cupin_RmlC"/>
    <property type="match status" value="1"/>
</dbReference>
<dbReference type="GeneID" id="31409719"/>
<dbReference type="RefSeq" id="WP_005157824.1">
    <property type="nucleotide sequence ID" value="NC_017564.1"/>
</dbReference>
<evidence type="ECO:0000256" key="7">
    <source>
        <dbReference type="RuleBase" id="RU364069"/>
    </source>
</evidence>
<evidence type="ECO:0000313" key="9">
    <source>
        <dbReference type="Proteomes" id="UP000008084"/>
    </source>
</evidence>
<feature type="active site" description="Proton donor" evidence="5">
    <location>
        <position position="131"/>
    </location>
</feature>
<sequence>MKCTKLSIPEVILFEPRIFEDDRGHFFESFNLAKFQESIGRQVTFVQSNESYSKQNVIRGLHYQVIRPQGKLVRVVEGEVFDIAVDLRKSSPTFGQWVGVLLSDKNNHQLWIPEGFGHGFQVLSPSAKFQYMVTDYWYPEHDRCIRFNDSDINIKWKEGIISEQQVIEYKLSSKDISGNSLADAEVF</sequence>
<evidence type="ECO:0000256" key="5">
    <source>
        <dbReference type="PIRSR" id="PIRSR600888-1"/>
    </source>
</evidence>
<dbReference type="InterPro" id="IPR000888">
    <property type="entry name" value="RmlC-like"/>
</dbReference>
<comment type="catalytic activity">
    <reaction evidence="1 7">
        <text>dTDP-4-dehydro-6-deoxy-alpha-D-glucose = dTDP-4-dehydro-beta-L-rhamnose</text>
        <dbReference type="Rhea" id="RHEA:16969"/>
        <dbReference type="ChEBI" id="CHEBI:57649"/>
        <dbReference type="ChEBI" id="CHEBI:62830"/>
        <dbReference type="EC" id="5.1.3.13"/>
    </reaction>
</comment>
<evidence type="ECO:0000256" key="4">
    <source>
        <dbReference type="ARBA" id="ARBA00019595"/>
    </source>
</evidence>
<dbReference type="InterPro" id="IPR011051">
    <property type="entry name" value="RmlC_Cupin_sf"/>
</dbReference>
<dbReference type="PANTHER" id="PTHR21047">
    <property type="entry name" value="DTDP-6-DEOXY-D-GLUCOSE-3,5 EPIMERASE"/>
    <property type="match status" value="1"/>
</dbReference>
<dbReference type="HOGENOM" id="CLU_090940_1_1_6"/>
<dbReference type="AlphaFoldDB" id="A0A0H3NYQ1"/>
<dbReference type="PATRIC" id="fig|930944.6.peg.1663"/>
<dbReference type="GO" id="GO:0008830">
    <property type="term" value="F:dTDP-4-dehydrorhamnose 3,5-epimerase activity"/>
    <property type="evidence" value="ECO:0007669"/>
    <property type="project" value="UniProtKB-UniRule"/>
</dbReference>
<dbReference type="KEGG" id="yey:Y11_16731"/>
<evidence type="ECO:0000256" key="2">
    <source>
        <dbReference type="ARBA" id="ARBA00001997"/>
    </source>
</evidence>
<gene>
    <name evidence="8" type="ordered locus">Y11_16731</name>
</gene>
<dbReference type="GO" id="GO:0005829">
    <property type="term" value="C:cytosol"/>
    <property type="evidence" value="ECO:0007669"/>
    <property type="project" value="TreeGrafter"/>
</dbReference>